<name>A0A430HYU0_9CORY</name>
<dbReference type="InterPro" id="IPR029058">
    <property type="entry name" value="AB_hydrolase_fold"/>
</dbReference>
<proteinExistence type="predicted"/>
<keyword evidence="11" id="KW-1185">Reference proteome</keyword>
<dbReference type="GO" id="GO:0030600">
    <property type="term" value="F:feruloyl esterase activity"/>
    <property type="evidence" value="ECO:0007669"/>
    <property type="project" value="InterPro"/>
</dbReference>
<sequence length="281" mass="30729">MRTALTAVLAALMLLTGCTIPTGKQPAGEETVAPSAGAPQKTTRDTLTVNDRQRHFRMSTPDGFYRGRQWPVIFAFHGWEETAEELAANTGLDGAPAIVIYPEGVDRAWAPAPYAETAGEEDLAFVQTLLDEVVSTFPVDRNRIFATGFSNGGGFAAYLSCHMPESFHAVAPVGAAYYETIHQDCSERPVALLDIHGTHDDVIYYNGGQRHGTDYEPVQEVLDDFAERNRCDGVALTRNSPEIVEQHWLGCRLPVVHLRIGGGTHVWPEGATSEVRNFFGV</sequence>
<feature type="region of interest" description="Disordered" evidence="8">
    <location>
        <begin position="23"/>
        <end position="42"/>
    </location>
</feature>
<dbReference type="PANTHER" id="PTHR38050">
    <property type="match status" value="1"/>
</dbReference>
<protein>
    <submittedName>
        <fullName evidence="10">Feruloyl esterase</fullName>
    </submittedName>
</protein>
<dbReference type="GO" id="GO:0005576">
    <property type="term" value="C:extracellular region"/>
    <property type="evidence" value="ECO:0007669"/>
    <property type="project" value="UniProtKB-SubCell"/>
</dbReference>
<evidence type="ECO:0000256" key="5">
    <source>
        <dbReference type="ARBA" id="ARBA00022801"/>
    </source>
</evidence>
<dbReference type="PANTHER" id="PTHR38050:SF2">
    <property type="entry name" value="FERULOYL ESTERASE C-RELATED"/>
    <property type="match status" value="1"/>
</dbReference>
<dbReference type="Proteomes" id="UP000274907">
    <property type="component" value="Unassembled WGS sequence"/>
</dbReference>
<comment type="subcellular location">
    <subcellularLocation>
        <location evidence="1">Secreted</location>
    </subcellularLocation>
</comment>
<evidence type="ECO:0000256" key="3">
    <source>
        <dbReference type="ARBA" id="ARBA00022651"/>
    </source>
</evidence>
<dbReference type="PROSITE" id="PS51257">
    <property type="entry name" value="PROKAR_LIPOPROTEIN"/>
    <property type="match status" value="1"/>
</dbReference>
<reference evidence="10 11" key="1">
    <citation type="submission" date="2018-12" db="EMBL/GenBank/DDBJ databases">
        <title>YIM 101343 draft genome.</title>
        <authorList>
            <person name="Chen X."/>
        </authorList>
    </citation>
    <scope>NUCLEOTIDE SEQUENCE [LARGE SCALE GENOMIC DNA]</scope>
    <source>
        <strain evidence="10 11">YIM 101343</strain>
    </source>
</reference>
<evidence type="ECO:0000313" key="10">
    <source>
        <dbReference type="EMBL" id="RSZ63419.1"/>
    </source>
</evidence>
<feature type="signal peptide" evidence="9">
    <location>
        <begin position="1"/>
        <end position="21"/>
    </location>
</feature>
<keyword evidence="3" id="KW-0858">Xylan degradation</keyword>
<keyword evidence="7" id="KW-0624">Polysaccharide degradation</keyword>
<evidence type="ECO:0000256" key="6">
    <source>
        <dbReference type="ARBA" id="ARBA00023277"/>
    </source>
</evidence>
<dbReference type="RefSeq" id="WP_126120621.1">
    <property type="nucleotide sequence ID" value="NZ_RXHJ01000007.1"/>
</dbReference>
<dbReference type="AlphaFoldDB" id="A0A430HYU0"/>
<organism evidence="10 11">
    <name type="scientific">Corynebacterium hylobatis</name>
    <dbReference type="NCBI Taxonomy" id="1859290"/>
    <lineage>
        <taxon>Bacteria</taxon>
        <taxon>Bacillati</taxon>
        <taxon>Actinomycetota</taxon>
        <taxon>Actinomycetes</taxon>
        <taxon>Mycobacteriales</taxon>
        <taxon>Corynebacteriaceae</taxon>
        <taxon>Corynebacterium</taxon>
    </lineage>
</organism>
<keyword evidence="6" id="KW-0119">Carbohydrate metabolism</keyword>
<keyword evidence="4 9" id="KW-0732">Signal</keyword>
<keyword evidence="2" id="KW-0964">Secreted</keyword>
<dbReference type="InterPro" id="IPR043595">
    <property type="entry name" value="FaeB/C/D"/>
</dbReference>
<evidence type="ECO:0000256" key="8">
    <source>
        <dbReference type="SAM" id="MobiDB-lite"/>
    </source>
</evidence>
<evidence type="ECO:0000313" key="11">
    <source>
        <dbReference type="Proteomes" id="UP000274907"/>
    </source>
</evidence>
<gene>
    <name evidence="10" type="ORF">EAH68_07020</name>
</gene>
<dbReference type="Gene3D" id="3.40.50.1820">
    <property type="entry name" value="alpha/beta hydrolase"/>
    <property type="match status" value="1"/>
</dbReference>
<evidence type="ECO:0000256" key="9">
    <source>
        <dbReference type="SAM" id="SignalP"/>
    </source>
</evidence>
<keyword evidence="5" id="KW-0378">Hydrolase</keyword>
<evidence type="ECO:0000256" key="2">
    <source>
        <dbReference type="ARBA" id="ARBA00022525"/>
    </source>
</evidence>
<evidence type="ECO:0000256" key="1">
    <source>
        <dbReference type="ARBA" id="ARBA00004613"/>
    </source>
</evidence>
<feature type="chain" id="PRO_5039719240" evidence="9">
    <location>
        <begin position="22"/>
        <end position="281"/>
    </location>
</feature>
<evidence type="ECO:0000256" key="7">
    <source>
        <dbReference type="ARBA" id="ARBA00023326"/>
    </source>
</evidence>
<dbReference type="InterPro" id="IPR000801">
    <property type="entry name" value="Esterase-like"/>
</dbReference>
<accession>A0A430HYU0</accession>
<dbReference type="EMBL" id="RXHJ01000007">
    <property type="protein sequence ID" value="RSZ63419.1"/>
    <property type="molecule type" value="Genomic_DNA"/>
</dbReference>
<evidence type="ECO:0000256" key="4">
    <source>
        <dbReference type="ARBA" id="ARBA00022729"/>
    </source>
</evidence>
<dbReference type="SUPFAM" id="SSF53474">
    <property type="entry name" value="alpha/beta-Hydrolases"/>
    <property type="match status" value="1"/>
</dbReference>
<dbReference type="Pfam" id="PF00756">
    <property type="entry name" value="Esterase"/>
    <property type="match status" value="1"/>
</dbReference>
<dbReference type="GO" id="GO:0045493">
    <property type="term" value="P:xylan catabolic process"/>
    <property type="evidence" value="ECO:0007669"/>
    <property type="project" value="UniProtKB-KW"/>
</dbReference>
<dbReference type="OrthoDB" id="9767239at2"/>
<comment type="caution">
    <text evidence="10">The sequence shown here is derived from an EMBL/GenBank/DDBJ whole genome shotgun (WGS) entry which is preliminary data.</text>
</comment>